<evidence type="ECO:0000313" key="7">
    <source>
        <dbReference type="Proteomes" id="UP000188937"/>
    </source>
</evidence>
<evidence type="ECO:0000256" key="3">
    <source>
        <dbReference type="ARBA" id="ARBA00023125"/>
    </source>
</evidence>
<dbReference type="Pfam" id="PF00126">
    <property type="entry name" value="HTH_1"/>
    <property type="match status" value="1"/>
</dbReference>
<reference evidence="6 7" key="1">
    <citation type="submission" date="2016-03" db="EMBL/GenBank/DDBJ databases">
        <title>Acetic acid bacteria sequencing.</title>
        <authorList>
            <person name="Brandt J."/>
            <person name="Jakob F."/>
            <person name="Vogel R.F."/>
        </authorList>
    </citation>
    <scope>NUCLEOTIDE SEQUENCE [LARGE SCALE GENOMIC DNA]</scope>
    <source>
        <strain evidence="6 7">TMW2.1153</strain>
    </source>
</reference>
<dbReference type="Gene3D" id="3.40.190.290">
    <property type="match status" value="1"/>
</dbReference>
<dbReference type="KEGG" id="aace:A0U92_02395"/>
<evidence type="ECO:0000256" key="2">
    <source>
        <dbReference type="ARBA" id="ARBA00023015"/>
    </source>
</evidence>
<evidence type="ECO:0000313" key="6">
    <source>
        <dbReference type="EMBL" id="AQS83809.1"/>
    </source>
</evidence>
<dbReference type="EMBL" id="CP014692">
    <property type="protein sequence ID" value="AQS83809.1"/>
    <property type="molecule type" value="Genomic_DNA"/>
</dbReference>
<dbReference type="Gene3D" id="1.10.10.10">
    <property type="entry name" value="Winged helix-like DNA-binding domain superfamily/Winged helix DNA-binding domain"/>
    <property type="match status" value="1"/>
</dbReference>
<feature type="domain" description="HTH lysR-type" evidence="5">
    <location>
        <begin position="8"/>
        <end position="65"/>
    </location>
</feature>
<comment type="similarity">
    <text evidence="1">Belongs to the LysR transcriptional regulatory family.</text>
</comment>
<dbReference type="OrthoDB" id="9791253at2"/>
<evidence type="ECO:0000259" key="5">
    <source>
        <dbReference type="PROSITE" id="PS50931"/>
    </source>
</evidence>
<dbReference type="AlphaFoldDB" id="A0A1U9KDJ6"/>
<dbReference type="PANTHER" id="PTHR30126">
    <property type="entry name" value="HTH-TYPE TRANSCRIPTIONAL REGULATOR"/>
    <property type="match status" value="1"/>
</dbReference>
<dbReference type="PROSITE" id="PS50931">
    <property type="entry name" value="HTH_LYSR"/>
    <property type="match status" value="1"/>
</dbReference>
<keyword evidence="7" id="KW-1185">Reference proteome</keyword>
<protein>
    <submittedName>
        <fullName evidence="6">LysR family transcriptional regulator</fullName>
    </submittedName>
</protein>
<dbReference type="RefSeq" id="WP_077811851.1">
    <property type="nucleotide sequence ID" value="NZ_CP014692.1"/>
</dbReference>
<organism evidence="6 7">
    <name type="scientific">Acetobacter aceti</name>
    <dbReference type="NCBI Taxonomy" id="435"/>
    <lineage>
        <taxon>Bacteria</taxon>
        <taxon>Pseudomonadati</taxon>
        <taxon>Pseudomonadota</taxon>
        <taxon>Alphaproteobacteria</taxon>
        <taxon>Acetobacterales</taxon>
        <taxon>Acetobacteraceae</taxon>
        <taxon>Acetobacter</taxon>
        <taxon>Acetobacter subgen. Acetobacter</taxon>
    </lineage>
</organism>
<dbReference type="SUPFAM" id="SSF46785">
    <property type="entry name" value="Winged helix' DNA-binding domain"/>
    <property type="match status" value="1"/>
</dbReference>
<keyword evidence="2" id="KW-0805">Transcription regulation</keyword>
<dbReference type="Pfam" id="PF03466">
    <property type="entry name" value="LysR_substrate"/>
    <property type="match status" value="1"/>
</dbReference>
<dbReference type="GO" id="GO:0003700">
    <property type="term" value="F:DNA-binding transcription factor activity"/>
    <property type="evidence" value="ECO:0007669"/>
    <property type="project" value="InterPro"/>
</dbReference>
<dbReference type="STRING" id="435.A0U92_02395"/>
<dbReference type="GO" id="GO:0000976">
    <property type="term" value="F:transcription cis-regulatory region binding"/>
    <property type="evidence" value="ECO:0007669"/>
    <property type="project" value="TreeGrafter"/>
</dbReference>
<accession>A0A1U9KDJ6</accession>
<keyword evidence="3" id="KW-0238">DNA-binding</keyword>
<name>A0A1U9KDJ6_ACEAC</name>
<dbReference type="Proteomes" id="UP000188937">
    <property type="component" value="Chromosome"/>
</dbReference>
<dbReference type="InterPro" id="IPR005119">
    <property type="entry name" value="LysR_subst-bd"/>
</dbReference>
<dbReference type="FunFam" id="1.10.10.10:FF:000001">
    <property type="entry name" value="LysR family transcriptional regulator"/>
    <property type="match status" value="1"/>
</dbReference>
<dbReference type="eggNOG" id="COG0583">
    <property type="taxonomic scope" value="Bacteria"/>
</dbReference>
<gene>
    <name evidence="6" type="ORF">A0U92_02395</name>
</gene>
<proteinExistence type="inferred from homology"/>
<keyword evidence="4" id="KW-0804">Transcription</keyword>
<dbReference type="PANTHER" id="PTHR30126:SF40">
    <property type="entry name" value="HTH-TYPE TRANSCRIPTIONAL REGULATOR GLTR"/>
    <property type="match status" value="1"/>
</dbReference>
<dbReference type="InterPro" id="IPR036390">
    <property type="entry name" value="WH_DNA-bd_sf"/>
</dbReference>
<dbReference type="PRINTS" id="PR00039">
    <property type="entry name" value="HTHLYSR"/>
</dbReference>
<evidence type="ECO:0000256" key="4">
    <source>
        <dbReference type="ARBA" id="ARBA00023163"/>
    </source>
</evidence>
<dbReference type="InterPro" id="IPR036388">
    <property type="entry name" value="WH-like_DNA-bd_sf"/>
</dbReference>
<dbReference type="SUPFAM" id="SSF53850">
    <property type="entry name" value="Periplasmic binding protein-like II"/>
    <property type="match status" value="1"/>
</dbReference>
<sequence length="322" mass="35864">MALTDLPFDLSSLNVFLAVCENGSMAAAARALSVTQPAISQTISELESRLGTRLFDRNVRPLALTATGAVLRQNAAGLLAEMRHIAVGIQEMKHGRVPQLRLGVVDSLSRAVSPHLSEFMYDRVGRLVVHAGLTESHGTSLLTRQIDLVIGVDEMEDIAGLERWPLIEEPYLLLCPKNIEPPRTTDDLRRLLLSRPFVRFSQRSRTGSEVERYLRRLRIEVPFQQEYDLPFGVFSACKTGGVAITTPLCLYEAGFNAGCGMACHPLPVGSFHRHLTLVGRRREFGRLPLDLMLYLRDCLRAGVMKDLVALFPEFSDQIRILS</sequence>
<dbReference type="InterPro" id="IPR000847">
    <property type="entry name" value="LysR_HTH_N"/>
</dbReference>
<evidence type="ECO:0000256" key="1">
    <source>
        <dbReference type="ARBA" id="ARBA00009437"/>
    </source>
</evidence>